<organism evidence="2 3">
    <name type="scientific">Lobosporangium transversale</name>
    <dbReference type="NCBI Taxonomy" id="64571"/>
    <lineage>
        <taxon>Eukaryota</taxon>
        <taxon>Fungi</taxon>
        <taxon>Fungi incertae sedis</taxon>
        <taxon>Mucoromycota</taxon>
        <taxon>Mortierellomycotina</taxon>
        <taxon>Mortierellomycetes</taxon>
        <taxon>Mortierellales</taxon>
        <taxon>Mortierellaceae</taxon>
        <taxon>Lobosporangium</taxon>
    </lineage>
</organism>
<feature type="region of interest" description="Disordered" evidence="1">
    <location>
        <begin position="234"/>
        <end position="353"/>
    </location>
</feature>
<feature type="compositionally biased region" description="Low complexity" evidence="1">
    <location>
        <begin position="110"/>
        <end position="128"/>
    </location>
</feature>
<feature type="compositionally biased region" description="Polar residues" evidence="1">
    <location>
        <begin position="455"/>
        <end position="479"/>
    </location>
</feature>
<feature type="region of interest" description="Disordered" evidence="1">
    <location>
        <begin position="667"/>
        <end position="688"/>
    </location>
</feature>
<reference evidence="2 3" key="1">
    <citation type="submission" date="2016-07" db="EMBL/GenBank/DDBJ databases">
        <title>Pervasive Adenine N6-methylation of Active Genes in Fungi.</title>
        <authorList>
            <consortium name="DOE Joint Genome Institute"/>
            <person name="Mondo S.J."/>
            <person name="Dannebaum R.O."/>
            <person name="Kuo R.C."/>
            <person name="Labutti K."/>
            <person name="Haridas S."/>
            <person name="Kuo A."/>
            <person name="Salamov A."/>
            <person name="Ahrendt S.R."/>
            <person name="Lipzen A."/>
            <person name="Sullivan W."/>
            <person name="Andreopoulos W.B."/>
            <person name="Clum A."/>
            <person name="Lindquist E."/>
            <person name="Daum C."/>
            <person name="Ramamoorthy G.K."/>
            <person name="Gryganskyi A."/>
            <person name="Culley D."/>
            <person name="Magnuson J.K."/>
            <person name="James T.Y."/>
            <person name="O'Malley M.A."/>
            <person name="Stajich J.E."/>
            <person name="Spatafora J.W."/>
            <person name="Visel A."/>
            <person name="Grigoriev I.V."/>
        </authorList>
    </citation>
    <scope>NUCLEOTIDE SEQUENCE [LARGE SCALE GENOMIC DNA]</scope>
    <source>
        <strain evidence="2 3">NRRL 3116</strain>
    </source>
</reference>
<feature type="compositionally biased region" description="Acidic residues" evidence="1">
    <location>
        <begin position="678"/>
        <end position="687"/>
    </location>
</feature>
<dbReference type="EMBL" id="MCFF01000034">
    <property type="protein sequence ID" value="ORZ09433.1"/>
    <property type="molecule type" value="Genomic_DNA"/>
</dbReference>
<dbReference type="OrthoDB" id="8918678at2759"/>
<sequence>MTQPSQQPPLDDEPIPFFGGANTGLSTGPSAPRQPIQPLRPQPQQGPVRPPIQQQRTGNTIAPVQLQPQRHPQQHAHPIPQQGYGLQQVQQPSRQMNQSPFASAADLFTSSPGSQQQGPLQGYQSQAQPQRFPPSNQLPPPVQQQQHQQQASSHQRQQSLPYQQQQQASSQSQRNPQQQQEQFSAQGTVLPAVAPVPPQEQSYSPFASASDLFGNSISQATGWSISSATEDAVTYGHPTMVPSPLQKQPSQPLMSQSQETPLAPPPPLQHSIQSSQQQQQYQGPPQGPSPIAPSPHMYASAPVQTDQTTQKQPSACLPPPPRAAISTPRQGASLPSSSQQDTSPYANHLPPKTPILTAIQTPLMLPAQTPQALQSSHTPYIGPVRNQYDSSSPQILLKPCPYTDCGGENKPYSKFCSECGRSISTTSHPATPALGRTELPVSSVPPMPNLDRINAFSQEYQQNDLYINKTQDDQAQQQYGLDYDQSRDQEYEQAHDQQDYSQQGHDQQGYGQQNYGQQSYDQQNYDQNYDQQNYDQQNYDQQSHEQQSHEQQNYDQQNYEQQNYDQQNYEQQNYDQQGYNQQSYEQQGYNPQCYDPQSYDPQSFDSQSYDPQSYDPQSYSQQNYEQGYQQQEYDQTYSQTYGDTAYYDQNQQGFYDPTTSQYIDQYQQQEQAMPEPEPMPEELEGVDDPLNRIHGCPIIAFGFGGIELR</sequence>
<feature type="region of interest" description="Disordered" evidence="1">
    <location>
        <begin position="368"/>
        <end position="388"/>
    </location>
</feature>
<evidence type="ECO:0000256" key="1">
    <source>
        <dbReference type="SAM" id="MobiDB-lite"/>
    </source>
</evidence>
<feature type="compositionally biased region" description="Polar residues" evidence="1">
    <location>
        <begin position="302"/>
        <end position="313"/>
    </location>
</feature>
<feature type="compositionally biased region" description="Polar residues" evidence="1">
    <location>
        <begin position="327"/>
        <end position="345"/>
    </location>
</feature>
<evidence type="ECO:0000313" key="3">
    <source>
        <dbReference type="Proteomes" id="UP000193648"/>
    </source>
</evidence>
<name>A0A1Y2GFN7_9FUNG</name>
<feature type="compositionally biased region" description="Low complexity" evidence="1">
    <location>
        <begin position="269"/>
        <end position="284"/>
    </location>
</feature>
<feature type="compositionally biased region" description="Polar residues" evidence="1">
    <location>
        <begin position="92"/>
        <end position="101"/>
    </location>
</feature>
<comment type="caution">
    <text evidence="2">The sequence shown here is derived from an EMBL/GenBank/DDBJ whole genome shotgun (WGS) entry which is preliminary data.</text>
</comment>
<feature type="compositionally biased region" description="Low complexity" evidence="1">
    <location>
        <begin position="33"/>
        <end position="56"/>
    </location>
</feature>
<feature type="region of interest" description="Disordered" evidence="1">
    <location>
        <begin position="424"/>
        <end position="557"/>
    </location>
</feature>
<dbReference type="GeneID" id="33568570"/>
<protein>
    <submittedName>
        <fullName evidence="2">Uncharacterized protein</fullName>
    </submittedName>
</protein>
<dbReference type="InParanoid" id="A0A1Y2GFN7"/>
<feature type="compositionally biased region" description="Low complexity" evidence="1">
    <location>
        <begin position="143"/>
        <end position="184"/>
    </location>
</feature>
<dbReference type="Proteomes" id="UP000193648">
    <property type="component" value="Unassembled WGS sequence"/>
</dbReference>
<feature type="compositionally biased region" description="Polar residues" evidence="1">
    <location>
        <begin position="368"/>
        <end position="378"/>
    </location>
</feature>
<keyword evidence="3" id="KW-1185">Reference proteome</keyword>
<feature type="compositionally biased region" description="Low complexity" evidence="1">
    <location>
        <begin position="499"/>
        <end position="541"/>
    </location>
</feature>
<feature type="compositionally biased region" description="Polar residues" evidence="1">
    <location>
        <begin position="199"/>
        <end position="211"/>
    </location>
</feature>
<feature type="compositionally biased region" description="Low complexity" evidence="1">
    <location>
        <begin position="63"/>
        <end position="91"/>
    </location>
</feature>
<proteinExistence type="predicted"/>
<accession>A0A1Y2GFN7</accession>
<feature type="compositionally biased region" description="Low complexity" evidence="1">
    <location>
        <begin position="242"/>
        <end position="258"/>
    </location>
</feature>
<feature type="region of interest" description="Disordered" evidence="1">
    <location>
        <begin position="586"/>
        <end position="627"/>
    </location>
</feature>
<evidence type="ECO:0000313" key="2">
    <source>
        <dbReference type="EMBL" id="ORZ09433.1"/>
    </source>
</evidence>
<feature type="region of interest" description="Disordered" evidence="1">
    <location>
        <begin position="1"/>
        <end position="211"/>
    </location>
</feature>
<dbReference type="AlphaFoldDB" id="A0A1Y2GFN7"/>
<gene>
    <name evidence="2" type="ORF">BCR41DRAFT_372922</name>
</gene>
<dbReference type="STRING" id="64571.A0A1Y2GFN7"/>
<feature type="compositionally biased region" description="Basic and acidic residues" evidence="1">
    <location>
        <begin position="484"/>
        <end position="498"/>
    </location>
</feature>
<dbReference type="RefSeq" id="XP_021878886.1">
    <property type="nucleotide sequence ID" value="XM_022026727.1"/>
</dbReference>